<proteinExistence type="predicted"/>
<name>A0A1B2I1C9_9BACT</name>
<keyword evidence="4" id="KW-0812">Transmembrane</keyword>
<evidence type="ECO:0000256" key="5">
    <source>
        <dbReference type="ARBA" id="ARBA00022989"/>
    </source>
</evidence>
<dbReference type="NCBIfam" id="TIGR00786">
    <property type="entry name" value="dctM"/>
    <property type="match status" value="1"/>
</dbReference>
<dbReference type="GO" id="GO:0005886">
    <property type="term" value="C:plasma membrane"/>
    <property type="evidence" value="ECO:0007669"/>
    <property type="project" value="UniProtKB-SubCell"/>
</dbReference>
<dbReference type="PANTHER" id="PTHR33362:SF2">
    <property type="entry name" value="TRAP TRANSPORTER LARGE PERMEASE PROTEIN"/>
    <property type="match status" value="1"/>
</dbReference>
<sequence length="428" mass="45704">MLALIFILFVVAIFSGTPIVFAIGTVSAAFLYLMDIPMNTIAIRMMAGLDSFPLMAIPFFVLAGQLMDRGGIARRIIDWTSAVVGWVTGSLLLMTVLAGAGFAAITGSGSASTAALSSIILPEIRKRGYDVDFTAVMLAAGGLLGPIIPPSLFMVVLATCSPITVSVKDLFMGGVIPGILMCIAMMIYAYRFAKTHGSAYREDKPFSWKDVIKSTINALPGFLMPVIVVGGIVTGAFTATESAAMAVFVGLVVGLFIYRELKWSDIPNILVDTGAITAGIMVICGMASVFSWLISINNMPELVGNFMTNFSSSKIVFLLVVNIFLLIVGCFMETVSALLILIPVIMPIAVNSYGIDPVHFAVIVVINLAIGTFTPPYGICLYVAAAIAGRTIKQVMKYVWVPIAIYVGALLVFTYVPQIVLFLPNMVK</sequence>
<gene>
    <name evidence="7" type="ORF">BED41_00890</name>
</gene>
<keyword evidence="6" id="KW-0472">Membrane</keyword>
<evidence type="ECO:0000313" key="8">
    <source>
        <dbReference type="Proteomes" id="UP000093044"/>
    </source>
</evidence>
<keyword evidence="2" id="KW-1003">Cell membrane</keyword>
<reference evidence="7" key="1">
    <citation type="submission" date="2016-08" db="EMBL/GenBank/DDBJ databases">
        <title>Complete genome of Cloacibacillus porcorum.</title>
        <authorList>
            <person name="Looft T."/>
            <person name="Bayles D.O."/>
            <person name="Alt D.P."/>
        </authorList>
    </citation>
    <scope>NUCLEOTIDE SEQUENCE [LARGE SCALE GENOMIC DNA]</scope>
    <source>
        <strain evidence="7">CL-84</strain>
    </source>
</reference>
<dbReference type="OrthoDB" id="9785600at2"/>
<comment type="subcellular location">
    <subcellularLocation>
        <location evidence="1">Cell inner membrane</location>
        <topology evidence="1">Multi-pass membrane protein</topology>
    </subcellularLocation>
</comment>
<dbReference type="PIRSF" id="PIRSF006066">
    <property type="entry name" value="HI0050"/>
    <property type="match status" value="1"/>
</dbReference>
<dbReference type="STRING" id="1197717.BED41_00890"/>
<dbReference type="KEGG" id="cpor:BED41_00890"/>
<dbReference type="InterPro" id="IPR010656">
    <property type="entry name" value="DctM"/>
</dbReference>
<dbReference type="PANTHER" id="PTHR33362">
    <property type="entry name" value="SIALIC ACID TRAP TRANSPORTER PERMEASE PROTEIN SIAT-RELATED"/>
    <property type="match status" value="1"/>
</dbReference>
<dbReference type="Proteomes" id="UP000093044">
    <property type="component" value="Chromosome"/>
</dbReference>
<keyword evidence="8" id="KW-1185">Reference proteome</keyword>
<dbReference type="Pfam" id="PF06808">
    <property type="entry name" value="DctM"/>
    <property type="match status" value="1"/>
</dbReference>
<dbReference type="GO" id="GO:0022857">
    <property type="term" value="F:transmembrane transporter activity"/>
    <property type="evidence" value="ECO:0007669"/>
    <property type="project" value="TreeGrafter"/>
</dbReference>
<evidence type="ECO:0000256" key="4">
    <source>
        <dbReference type="ARBA" id="ARBA00022692"/>
    </source>
</evidence>
<protein>
    <submittedName>
        <fullName evidence="7">C4-dicarboxylate ABC transporter</fullName>
    </submittedName>
</protein>
<dbReference type="InterPro" id="IPR004681">
    <property type="entry name" value="TRAP_DctM"/>
</dbReference>
<accession>A0A1B2I1C9</accession>
<evidence type="ECO:0000256" key="2">
    <source>
        <dbReference type="ARBA" id="ARBA00022475"/>
    </source>
</evidence>
<dbReference type="EMBL" id="CP016757">
    <property type="protein sequence ID" value="ANZ43784.1"/>
    <property type="molecule type" value="Genomic_DNA"/>
</dbReference>
<keyword evidence="5" id="KW-1133">Transmembrane helix</keyword>
<dbReference type="AlphaFoldDB" id="A0A1B2I1C9"/>
<evidence type="ECO:0000256" key="3">
    <source>
        <dbReference type="ARBA" id="ARBA00022519"/>
    </source>
</evidence>
<evidence type="ECO:0000313" key="7">
    <source>
        <dbReference type="EMBL" id="ANZ43784.1"/>
    </source>
</evidence>
<evidence type="ECO:0000256" key="6">
    <source>
        <dbReference type="ARBA" id="ARBA00023136"/>
    </source>
</evidence>
<dbReference type="RefSeq" id="WP_066741887.1">
    <property type="nucleotide sequence ID" value="NZ_CALCLR010000096.1"/>
</dbReference>
<keyword evidence="3" id="KW-0997">Cell inner membrane</keyword>
<dbReference type="GeneID" id="83056406"/>
<organism evidence="7 8">
    <name type="scientific">Cloacibacillus porcorum</name>
    <dbReference type="NCBI Taxonomy" id="1197717"/>
    <lineage>
        <taxon>Bacteria</taxon>
        <taxon>Thermotogati</taxon>
        <taxon>Synergistota</taxon>
        <taxon>Synergistia</taxon>
        <taxon>Synergistales</taxon>
        <taxon>Synergistaceae</taxon>
        <taxon>Cloacibacillus</taxon>
    </lineage>
</organism>
<evidence type="ECO:0000256" key="1">
    <source>
        <dbReference type="ARBA" id="ARBA00004429"/>
    </source>
</evidence>